<accession>A0A1F5MHC5</accession>
<dbReference type="EMBL" id="MFDT01000046">
    <property type="protein sequence ID" value="OGE64739.1"/>
    <property type="molecule type" value="Genomic_DNA"/>
</dbReference>
<name>A0A1F5MHC5_9BACT</name>
<evidence type="ECO:0000313" key="2">
    <source>
        <dbReference type="Proteomes" id="UP000178859"/>
    </source>
</evidence>
<reference evidence="1 2" key="1">
    <citation type="journal article" date="2016" name="Nat. Commun.">
        <title>Thousands of microbial genomes shed light on interconnected biogeochemical processes in an aquifer system.</title>
        <authorList>
            <person name="Anantharaman K."/>
            <person name="Brown C.T."/>
            <person name="Hug L.A."/>
            <person name="Sharon I."/>
            <person name="Castelle C.J."/>
            <person name="Probst A.J."/>
            <person name="Thomas B.C."/>
            <person name="Singh A."/>
            <person name="Wilkins M.J."/>
            <person name="Karaoz U."/>
            <person name="Brodie E.L."/>
            <person name="Williams K.H."/>
            <person name="Hubbard S.S."/>
            <person name="Banfield J.F."/>
        </authorList>
    </citation>
    <scope>NUCLEOTIDE SEQUENCE [LARGE SCALE GENOMIC DNA]</scope>
</reference>
<evidence type="ECO:0000313" key="1">
    <source>
        <dbReference type="EMBL" id="OGE64739.1"/>
    </source>
</evidence>
<gene>
    <name evidence="1" type="ORF">A3I48_04425</name>
</gene>
<dbReference type="AlphaFoldDB" id="A0A1F5MHC5"/>
<proteinExistence type="predicted"/>
<organism evidence="1 2">
    <name type="scientific">Candidatus Daviesbacteria bacterium RIFCSPLOWO2_02_FULL_36_7</name>
    <dbReference type="NCBI Taxonomy" id="1797792"/>
    <lineage>
        <taxon>Bacteria</taxon>
        <taxon>Candidatus Daviesiibacteriota</taxon>
    </lineage>
</organism>
<sequence>MILWIILFLLVVGISFLLALRSMRDYQEIPQTKTTEYGLFRIRQIENFDENILNSLREHINAESLILSIERLFKGKQTALVVFGPKKVLGNFADRLNLLELEDYAADLNHEDTSTWEIGMKNSKNISSENLNNIFKNMPELAGEDQFFWQVVLGKHQTQIRAAFFNKDSQRREVLIPLLQDLGAGELVKIPRPFSKEQMMGFYQLRSVANDSGMPVLTSSEITQLIKI</sequence>
<comment type="caution">
    <text evidence="1">The sequence shown here is derived from an EMBL/GenBank/DDBJ whole genome shotgun (WGS) entry which is preliminary data.</text>
</comment>
<protein>
    <submittedName>
        <fullName evidence="1">Uncharacterized protein</fullName>
    </submittedName>
</protein>
<dbReference type="Proteomes" id="UP000178859">
    <property type="component" value="Unassembled WGS sequence"/>
</dbReference>